<evidence type="ECO:0000256" key="1">
    <source>
        <dbReference type="SAM" id="MobiDB-lite"/>
    </source>
</evidence>
<sequence length="149" mass="16373">MVLSKRPERHINSTPGSFMRAAVGPFRAFPGTPAEERTHTDNGKRNEDLASAREQRAAGNPAPRRSASNQHRAELARHVDCGMAREAYRQRTASSTCLILSLSKDEASKEQYFLVIARNEVTKQSRAVCRGAQKTGLPRALLRGSTSSP</sequence>
<feature type="compositionally biased region" description="Basic and acidic residues" evidence="1">
    <location>
        <begin position="34"/>
        <end position="56"/>
    </location>
</feature>
<evidence type="ECO:0000313" key="2">
    <source>
        <dbReference type="EMBL" id="VAW23164.1"/>
    </source>
</evidence>
<name>A0A3B0USV2_9ZZZZ</name>
<reference evidence="2" key="1">
    <citation type="submission" date="2018-06" db="EMBL/GenBank/DDBJ databases">
        <authorList>
            <person name="Zhirakovskaya E."/>
        </authorList>
    </citation>
    <scope>NUCLEOTIDE SEQUENCE</scope>
</reference>
<organism evidence="2">
    <name type="scientific">hydrothermal vent metagenome</name>
    <dbReference type="NCBI Taxonomy" id="652676"/>
    <lineage>
        <taxon>unclassified sequences</taxon>
        <taxon>metagenomes</taxon>
        <taxon>ecological metagenomes</taxon>
    </lineage>
</organism>
<feature type="compositionally biased region" description="Basic and acidic residues" evidence="1">
    <location>
        <begin position="1"/>
        <end position="11"/>
    </location>
</feature>
<gene>
    <name evidence="2" type="ORF">MNBD_ALPHA12-1532</name>
</gene>
<accession>A0A3B0USV2</accession>
<dbReference type="EMBL" id="UOEO01000225">
    <property type="protein sequence ID" value="VAW23164.1"/>
    <property type="molecule type" value="Genomic_DNA"/>
</dbReference>
<proteinExistence type="predicted"/>
<dbReference type="AlphaFoldDB" id="A0A3B0USV2"/>
<feature type="region of interest" description="Disordered" evidence="1">
    <location>
        <begin position="1"/>
        <end position="74"/>
    </location>
</feature>
<protein>
    <submittedName>
        <fullName evidence="2">Uncharacterized protein</fullName>
    </submittedName>
</protein>